<feature type="transmembrane region" description="Helical" evidence="1">
    <location>
        <begin position="298"/>
        <end position="321"/>
    </location>
</feature>
<keyword evidence="3" id="KW-1185">Reference proteome</keyword>
<dbReference type="Proteomes" id="UP000494108">
    <property type="component" value="Unassembled WGS sequence"/>
</dbReference>
<feature type="transmembrane region" description="Helical" evidence="1">
    <location>
        <begin position="142"/>
        <end position="165"/>
    </location>
</feature>
<feature type="transmembrane region" description="Helical" evidence="1">
    <location>
        <begin position="96"/>
        <end position="122"/>
    </location>
</feature>
<gene>
    <name evidence="2" type="ORF">LMG3431_00932</name>
</gene>
<dbReference type="RefSeq" id="WP_175173234.1">
    <property type="nucleotide sequence ID" value="NZ_CADIJX010000001.1"/>
</dbReference>
<evidence type="ECO:0000313" key="2">
    <source>
        <dbReference type="EMBL" id="CAB3629748.1"/>
    </source>
</evidence>
<keyword evidence="1" id="KW-1133">Transmembrane helix</keyword>
<proteinExistence type="predicted"/>
<reference evidence="2 3" key="1">
    <citation type="submission" date="2020-04" db="EMBL/GenBank/DDBJ databases">
        <authorList>
            <person name="De Canck E."/>
        </authorList>
    </citation>
    <scope>NUCLEOTIDE SEQUENCE [LARGE SCALE GENOMIC DNA]</scope>
    <source>
        <strain evidence="2 3">LMG 3431</strain>
    </source>
</reference>
<accession>A0A6S6YM78</accession>
<evidence type="ECO:0000313" key="3">
    <source>
        <dbReference type="Proteomes" id="UP000494108"/>
    </source>
</evidence>
<evidence type="ECO:0000256" key="1">
    <source>
        <dbReference type="SAM" id="Phobius"/>
    </source>
</evidence>
<feature type="transmembrane region" description="Helical" evidence="1">
    <location>
        <begin position="194"/>
        <end position="212"/>
    </location>
</feature>
<feature type="transmembrane region" description="Helical" evidence="1">
    <location>
        <begin position="224"/>
        <end position="243"/>
    </location>
</feature>
<feature type="transmembrane region" description="Helical" evidence="1">
    <location>
        <begin position="264"/>
        <end position="286"/>
    </location>
</feature>
<dbReference type="AlphaFoldDB" id="A0A6S6YM78"/>
<keyword evidence="1" id="KW-0812">Transmembrane</keyword>
<organism evidence="2 3">
    <name type="scientific">Achromobacter pestifer</name>
    <dbReference type="NCBI Taxonomy" id="1353889"/>
    <lineage>
        <taxon>Bacteria</taxon>
        <taxon>Pseudomonadati</taxon>
        <taxon>Pseudomonadota</taxon>
        <taxon>Betaproteobacteria</taxon>
        <taxon>Burkholderiales</taxon>
        <taxon>Alcaligenaceae</taxon>
        <taxon>Achromobacter</taxon>
    </lineage>
</organism>
<sequence>MTNHARSSSSSSLAWRLALTAVILCVVYAALAQSYQLFAFPQSARLREVYSQPKFLMPLLTTIATWTVFVGLTVWGAMHRWLRQNNTQAVDEPRKLFGTFIVLLLSFSLTLSVGTIHLHRMLVRYVLEHAGPAGQAGQTGQFIAVALFISALTIVLEILGAYLALRIATWTVRPAGPAGGPVYEQRHAAWSSGLMVLGWQLSVCVGVGSYLQMQSPKMGWLEHVLGYLVLPALILVLCTYVCLKILPRPVGAARQGRALAHGTLAFWLAQVLGIGMGFLAVLALRWGQPTSIVDSNVMVAMTLLVYAALLVLGCVVGKLALYTPSRKLAFTH</sequence>
<protein>
    <submittedName>
        <fullName evidence="2">Uncharacterized protein</fullName>
    </submittedName>
</protein>
<name>A0A6S6YM78_9BURK</name>
<feature type="transmembrane region" description="Helical" evidence="1">
    <location>
        <begin position="56"/>
        <end position="75"/>
    </location>
</feature>
<dbReference type="EMBL" id="CADIJX010000001">
    <property type="protein sequence ID" value="CAB3629748.1"/>
    <property type="molecule type" value="Genomic_DNA"/>
</dbReference>
<keyword evidence="1" id="KW-0472">Membrane</keyword>